<evidence type="ECO:0000256" key="8">
    <source>
        <dbReference type="RuleBase" id="RU367043"/>
    </source>
</evidence>
<dbReference type="AlphaFoldDB" id="A0AAE1M5E7"/>
<reference evidence="10" key="1">
    <citation type="submission" date="2023-11" db="EMBL/GenBank/DDBJ databases">
        <title>The genome sequences of three competitors of mushroom-forming fungi.</title>
        <authorList>
            <person name="Beijen E."/>
            <person name="Ohm R.A."/>
        </authorList>
    </citation>
    <scope>NUCLEOTIDE SEQUENCE</scope>
    <source>
        <strain evidence="10">CBS 100526</strain>
    </source>
</reference>
<keyword evidence="7 8" id="KW-0143">Chaperone</keyword>
<keyword evidence="5 8" id="KW-0811">Translocation</keyword>
<comment type="caution">
    <text evidence="10">The sequence shown here is derived from an EMBL/GenBank/DDBJ whole genome shotgun (WGS) entry which is preliminary data.</text>
</comment>
<feature type="domain" description="Tim10-like" evidence="9">
    <location>
        <begin position="26"/>
        <end position="93"/>
    </location>
</feature>
<keyword evidence="8" id="KW-0496">Mitochondrion</keyword>
<comment type="subcellular location">
    <subcellularLocation>
        <location evidence="1 8">Mitochondrion inner membrane</location>
        <topology evidence="1 8">Peripheral membrane protein</topology>
        <orientation evidence="1 8">Intermembrane side</orientation>
    </subcellularLocation>
</comment>
<dbReference type="Proteomes" id="UP001273209">
    <property type="component" value="Unassembled WGS sequence"/>
</dbReference>
<keyword evidence="3 8" id="KW-0472">Membrane</keyword>
<keyword evidence="8" id="KW-0813">Transport</keyword>
<comment type="function">
    <text evidence="8">Mitochondrial intermembrane chaperone that participates in the import and insertion of some multi-pass transmembrane proteins into the mitochondrial inner membrane. Also required for the transfer of beta-barrel precursors from the TOM complex to the sorting and assembly machinery (SAM complex) of the outer membrane. Acts as a chaperone-like protein that protects the hydrophobic precursors from aggregation and guide them through the mitochondrial intermembrane space.</text>
</comment>
<evidence type="ECO:0000256" key="6">
    <source>
        <dbReference type="ARBA" id="ARBA00023157"/>
    </source>
</evidence>
<keyword evidence="11" id="KW-1185">Reference proteome</keyword>
<dbReference type="RefSeq" id="XP_062760999.1">
    <property type="nucleotide sequence ID" value="XM_062901495.1"/>
</dbReference>
<protein>
    <recommendedName>
        <fullName evidence="8">Mitochondrial import inner membrane translocase subunit</fullName>
    </recommendedName>
</protein>
<keyword evidence="6 8" id="KW-1015">Disulfide bond</keyword>
<organism evidence="10 11">
    <name type="scientific">Trichoderma aggressivum f. europaeum</name>
    <dbReference type="NCBI Taxonomy" id="173218"/>
    <lineage>
        <taxon>Eukaryota</taxon>
        <taxon>Fungi</taxon>
        <taxon>Dikarya</taxon>
        <taxon>Ascomycota</taxon>
        <taxon>Pezizomycotina</taxon>
        <taxon>Sordariomycetes</taxon>
        <taxon>Hypocreomycetidae</taxon>
        <taxon>Hypocreales</taxon>
        <taxon>Hypocreaceae</taxon>
        <taxon>Trichoderma</taxon>
    </lineage>
</organism>
<dbReference type="Pfam" id="PF02953">
    <property type="entry name" value="zf-Tim10_DDP"/>
    <property type="match status" value="1"/>
</dbReference>
<keyword evidence="3 8" id="KW-0999">Mitochondrion inner membrane</keyword>
<dbReference type="SUPFAM" id="SSF144122">
    <property type="entry name" value="Tim10-like"/>
    <property type="match status" value="1"/>
</dbReference>
<dbReference type="GO" id="GO:0015031">
    <property type="term" value="P:protein transport"/>
    <property type="evidence" value="ECO:0007669"/>
    <property type="project" value="UniProtKB-KW"/>
</dbReference>
<dbReference type="Gene3D" id="1.10.287.810">
    <property type="entry name" value="Mitochondrial import inner membrane translocase subunit tim13 like domains"/>
    <property type="match status" value="1"/>
</dbReference>
<dbReference type="InterPro" id="IPR035427">
    <property type="entry name" value="Tim10-like_dom_sf"/>
</dbReference>
<dbReference type="GeneID" id="87921024"/>
<gene>
    <name evidence="10" type="ORF">Triagg1_649</name>
</gene>
<comment type="domain">
    <text evidence="8">The twin CX3C motif contains 4 conserved Cys residues that form 2 disulfide bonds in the mitochondrial intermembrane space.</text>
</comment>
<evidence type="ECO:0000313" key="11">
    <source>
        <dbReference type="Proteomes" id="UP001273209"/>
    </source>
</evidence>
<name>A0AAE1M5E7_9HYPO</name>
<proteinExistence type="inferred from homology"/>
<evidence type="ECO:0000256" key="4">
    <source>
        <dbReference type="ARBA" id="ARBA00022927"/>
    </source>
</evidence>
<dbReference type="EMBL" id="JAWRVG010000001">
    <property type="protein sequence ID" value="KAK4085659.1"/>
    <property type="molecule type" value="Genomic_DNA"/>
</dbReference>
<sequence length="97" mass="11061">MNAAQTGIENLDLEKLNDKDKTELRQFLANEQQRSQIQARTSMIARELGMICWKKCVTGNIKGAKLDKGEEGCLANCVDRFLDINFLTMKHLNNMRS</sequence>
<evidence type="ECO:0000259" key="9">
    <source>
        <dbReference type="Pfam" id="PF02953"/>
    </source>
</evidence>
<dbReference type="InterPro" id="IPR004217">
    <property type="entry name" value="Tim10-like"/>
</dbReference>
<keyword evidence="4 8" id="KW-0653">Protein transport</keyword>
<evidence type="ECO:0000256" key="7">
    <source>
        <dbReference type="ARBA" id="ARBA00023186"/>
    </source>
</evidence>
<evidence type="ECO:0000256" key="3">
    <source>
        <dbReference type="ARBA" id="ARBA00022792"/>
    </source>
</evidence>
<comment type="similarity">
    <text evidence="2 8">Belongs to the small Tim family.</text>
</comment>
<dbReference type="GO" id="GO:0005743">
    <property type="term" value="C:mitochondrial inner membrane"/>
    <property type="evidence" value="ECO:0007669"/>
    <property type="project" value="UniProtKB-SubCell"/>
</dbReference>
<evidence type="ECO:0000256" key="1">
    <source>
        <dbReference type="ARBA" id="ARBA00004137"/>
    </source>
</evidence>
<accession>A0AAE1M5E7</accession>
<evidence type="ECO:0000313" key="10">
    <source>
        <dbReference type="EMBL" id="KAK4085659.1"/>
    </source>
</evidence>
<evidence type="ECO:0000256" key="2">
    <source>
        <dbReference type="ARBA" id="ARBA00006720"/>
    </source>
</evidence>
<comment type="subunit">
    <text evidence="8">Heterohexamer.</text>
</comment>
<evidence type="ECO:0000256" key="5">
    <source>
        <dbReference type="ARBA" id="ARBA00023010"/>
    </source>
</evidence>